<dbReference type="Pfam" id="PF07690">
    <property type="entry name" value="MFS_1"/>
    <property type="match status" value="1"/>
</dbReference>
<dbReference type="GO" id="GO:0022857">
    <property type="term" value="F:transmembrane transporter activity"/>
    <property type="evidence" value="ECO:0007669"/>
    <property type="project" value="InterPro"/>
</dbReference>
<feature type="transmembrane region" description="Helical" evidence="7">
    <location>
        <begin position="353"/>
        <end position="374"/>
    </location>
</feature>
<feature type="transmembrane region" description="Helical" evidence="7">
    <location>
        <begin position="228"/>
        <end position="247"/>
    </location>
</feature>
<dbReference type="InterPro" id="IPR005829">
    <property type="entry name" value="Sugar_transporter_CS"/>
</dbReference>
<dbReference type="InterPro" id="IPR036259">
    <property type="entry name" value="MFS_trans_sf"/>
</dbReference>
<dbReference type="SUPFAM" id="SSF103473">
    <property type="entry name" value="MFS general substrate transporter"/>
    <property type="match status" value="1"/>
</dbReference>
<evidence type="ECO:0000256" key="2">
    <source>
        <dbReference type="ARBA" id="ARBA00022448"/>
    </source>
</evidence>
<evidence type="ECO:0000256" key="6">
    <source>
        <dbReference type="ARBA" id="ARBA00023136"/>
    </source>
</evidence>
<evidence type="ECO:0000313" key="8">
    <source>
        <dbReference type="EMBL" id="GGN05151.1"/>
    </source>
</evidence>
<feature type="transmembrane region" description="Helical" evidence="7">
    <location>
        <begin position="267"/>
        <end position="285"/>
    </location>
</feature>
<proteinExistence type="predicted"/>
<dbReference type="Gene3D" id="1.20.1250.20">
    <property type="entry name" value="MFS general substrate transporter like domains"/>
    <property type="match status" value="1"/>
</dbReference>
<name>A0A918CR13_9ACTN</name>
<feature type="transmembrane region" description="Helical" evidence="7">
    <location>
        <begin position="99"/>
        <end position="122"/>
    </location>
</feature>
<evidence type="ECO:0000256" key="7">
    <source>
        <dbReference type="SAM" id="Phobius"/>
    </source>
</evidence>
<feature type="transmembrane region" description="Helical" evidence="7">
    <location>
        <begin position="292"/>
        <end position="311"/>
    </location>
</feature>
<evidence type="ECO:0000256" key="1">
    <source>
        <dbReference type="ARBA" id="ARBA00004651"/>
    </source>
</evidence>
<feature type="transmembrane region" description="Helical" evidence="7">
    <location>
        <begin position="152"/>
        <end position="176"/>
    </location>
</feature>
<evidence type="ECO:0000256" key="5">
    <source>
        <dbReference type="ARBA" id="ARBA00022989"/>
    </source>
</evidence>
<feature type="transmembrane region" description="Helical" evidence="7">
    <location>
        <begin position="31"/>
        <end position="48"/>
    </location>
</feature>
<reference evidence="8" key="2">
    <citation type="submission" date="2020-09" db="EMBL/GenBank/DDBJ databases">
        <authorList>
            <person name="Sun Q."/>
            <person name="Zhou Y."/>
        </authorList>
    </citation>
    <scope>NUCLEOTIDE SEQUENCE</scope>
    <source>
        <strain evidence="8">CGMCC 4.7110</strain>
    </source>
</reference>
<feature type="transmembrane region" description="Helical" evidence="7">
    <location>
        <begin position="182"/>
        <end position="201"/>
    </location>
</feature>
<organism evidence="8 9">
    <name type="scientific">Streptomyces fuscichromogenes</name>
    <dbReference type="NCBI Taxonomy" id="1324013"/>
    <lineage>
        <taxon>Bacteria</taxon>
        <taxon>Bacillati</taxon>
        <taxon>Actinomycetota</taxon>
        <taxon>Actinomycetes</taxon>
        <taxon>Kitasatosporales</taxon>
        <taxon>Streptomycetaceae</taxon>
        <taxon>Streptomyces</taxon>
    </lineage>
</organism>
<keyword evidence="3" id="KW-1003">Cell membrane</keyword>
<keyword evidence="6 7" id="KW-0472">Membrane</keyword>
<feature type="transmembrane region" description="Helical" evidence="7">
    <location>
        <begin position="380"/>
        <end position="403"/>
    </location>
</feature>
<dbReference type="InterPro" id="IPR050171">
    <property type="entry name" value="MFS_Transporters"/>
</dbReference>
<dbReference type="PANTHER" id="PTHR23517:SF13">
    <property type="entry name" value="MAJOR FACILITATOR SUPERFAMILY MFS_1"/>
    <property type="match status" value="1"/>
</dbReference>
<dbReference type="PANTHER" id="PTHR23517">
    <property type="entry name" value="RESISTANCE PROTEIN MDTM, PUTATIVE-RELATED-RELATED"/>
    <property type="match status" value="1"/>
</dbReference>
<dbReference type="EMBL" id="BMML01000005">
    <property type="protein sequence ID" value="GGN05151.1"/>
    <property type="molecule type" value="Genomic_DNA"/>
</dbReference>
<evidence type="ECO:0000313" key="9">
    <source>
        <dbReference type="Proteomes" id="UP000653411"/>
    </source>
</evidence>
<gene>
    <name evidence="8" type="ORF">GCM10011578_028770</name>
</gene>
<keyword evidence="4 7" id="KW-0812">Transmembrane</keyword>
<feature type="transmembrane region" description="Helical" evidence="7">
    <location>
        <begin position="68"/>
        <end position="87"/>
    </location>
</feature>
<protein>
    <submittedName>
        <fullName evidence="8">MFS transporter</fullName>
    </submittedName>
</protein>
<dbReference type="Proteomes" id="UP000653411">
    <property type="component" value="Unassembled WGS sequence"/>
</dbReference>
<evidence type="ECO:0000256" key="4">
    <source>
        <dbReference type="ARBA" id="ARBA00022692"/>
    </source>
</evidence>
<reference evidence="8" key="1">
    <citation type="journal article" date="2014" name="Int. J. Syst. Evol. Microbiol.">
        <title>Complete genome sequence of Corynebacterium casei LMG S-19264T (=DSM 44701T), isolated from a smear-ripened cheese.</title>
        <authorList>
            <consortium name="US DOE Joint Genome Institute (JGI-PGF)"/>
            <person name="Walter F."/>
            <person name="Albersmeier A."/>
            <person name="Kalinowski J."/>
            <person name="Ruckert C."/>
        </authorList>
    </citation>
    <scope>NUCLEOTIDE SEQUENCE</scope>
    <source>
        <strain evidence="8">CGMCC 4.7110</strain>
    </source>
</reference>
<dbReference type="AlphaFoldDB" id="A0A918CR13"/>
<dbReference type="PROSITE" id="PS00216">
    <property type="entry name" value="SUGAR_TRANSPORT_1"/>
    <property type="match status" value="1"/>
</dbReference>
<dbReference type="GO" id="GO:0005886">
    <property type="term" value="C:plasma membrane"/>
    <property type="evidence" value="ECO:0007669"/>
    <property type="project" value="UniProtKB-SubCell"/>
</dbReference>
<accession>A0A918CR13</accession>
<feature type="transmembrane region" description="Helical" evidence="7">
    <location>
        <begin position="128"/>
        <end position="145"/>
    </location>
</feature>
<dbReference type="InterPro" id="IPR011701">
    <property type="entry name" value="MFS"/>
</dbReference>
<comment type="subcellular location">
    <subcellularLocation>
        <location evidence="1">Cell membrane</location>
        <topology evidence="1">Multi-pass membrane protein</topology>
    </subcellularLocation>
</comment>
<sequence length="416" mass="43042">MLEELHAKSEARARPPGGWADDDAVVRRRSAVFLSTVLTTFLVASSAPTPLYRVYQASWHLSSGTVTVVYGVYCLSVLVALLTVGALSDHVGRRPVIGAALALEALSMLLFLQAGGVTWLILARTLQGLATGAATSALGAALLDVTRRWGPLFVSIAPLIGMALGTIGTSLLMDLIPAHLGSVYALLFGALAAQMLGLAFLPESRSPRPGAWLSLRPRIRAPRSGRRALLVTAPVFVAVWALGGFYLSLGPDLVQGITGSASSAADGLVVSLLTASAVPAVLLTRHADAGRTALVGSLFLTTGVAVTLLAAHRDSAAALYVGTAVAGAGFGPAFQGGVRLVTANVLATERAGLMAAIYTITYTSMCVPVLVTGLLVGEYGLLHCTLFFGVFVMALSLTPFAGLGKFCARISSPYIK</sequence>
<comment type="caution">
    <text evidence="8">The sequence shown here is derived from an EMBL/GenBank/DDBJ whole genome shotgun (WGS) entry which is preliminary data.</text>
</comment>
<evidence type="ECO:0000256" key="3">
    <source>
        <dbReference type="ARBA" id="ARBA00022475"/>
    </source>
</evidence>
<keyword evidence="2" id="KW-0813">Transport</keyword>
<feature type="transmembrane region" description="Helical" evidence="7">
    <location>
        <begin position="317"/>
        <end position="341"/>
    </location>
</feature>
<keyword evidence="9" id="KW-1185">Reference proteome</keyword>
<keyword evidence="5 7" id="KW-1133">Transmembrane helix</keyword>